<evidence type="ECO:0000313" key="1">
    <source>
        <dbReference type="EMBL" id="MBO1361902.1"/>
    </source>
</evidence>
<organism evidence="1 2">
    <name type="scientific">Acetobacter sacchari</name>
    <dbReference type="NCBI Taxonomy" id="2661687"/>
    <lineage>
        <taxon>Bacteria</taxon>
        <taxon>Pseudomonadati</taxon>
        <taxon>Pseudomonadota</taxon>
        <taxon>Alphaproteobacteria</taxon>
        <taxon>Acetobacterales</taxon>
        <taxon>Acetobacteraceae</taxon>
        <taxon>Acetobacter</taxon>
    </lineage>
</organism>
<sequence length="80" mass="8068">MTLLTPAQLRMARSGLRMTVAAVAEAASVSPATVTSFENGGNCRPPTLKAIKTALAGRGVFFNADSGMAGVYLPVVGGDG</sequence>
<dbReference type="Pfam" id="PF13560">
    <property type="entry name" value="HTH_31"/>
    <property type="match status" value="1"/>
</dbReference>
<comment type="caution">
    <text evidence="1">The sequence shown here is derived from an EMBL/GenBank/DDBJ whole genome shotgun (WGS) entry which is preliminary data.</text>
</comment>
<reference evidence="1 2" key="1">
    <citation type="submission" date="2021-03" db="EMBL/GenBank/DDBJ databases">
        <title>The complete genome sequence of Acetobacter sacchari TBRC 11175.</title>
        <authorList>
            <person name="Charoenyingcharoen P."/>
            <person name="Yukphan P."/>
        </authorList>
    </citation>
    <scope>NUCLEOTIDE SEQUENCE [LARGE SCALE GENOMIC DNA]</scope>
    <source>
        <strain evidence="1 2">TBRC 11175</strain>
    </source>
</reference>
<proteinExistence type="predicted"/>
<protein>
    <submittedName>
        <fullName evidence="1">Helix-turn-helix domain-containing protein</fullName>
    </submittedName>
</protein>
<dbReference type="RefSeq" id="WP_207883931.1">
    <property type="nucleotide sequence ID" value="NZ_JAFVMF010000035.1"/>
</dbReference>
<evidence type="ECO:0000313" key="2">
    <source>
        <dbReference type="Proteomes" id="UP000664771"/>
    </source>
</evidence>
<dbReference type="EMBL" id="JAFVMF010000035">
    <property type="protein sequence ID" value="MBO1361902.1"/>
    <property type="molecule type" value="Genomic_DNA"/>
</dbReference>
<name>A0ABS3M194_9PROT</name>
<gene>
    <name evidence="1" type="ORF">J2D73_19145</name>
</gene>
<keyword evidence="2" id="KW-1185">Reference proteome</keyword>
<dbReference type="InterPro" id="IPR010982">
    <property type="entry name" value="Lambda_DNA-bd_dom_sf"/>
</dbReference>
<dbReference type="Proteomes" id="UP000664771">
    <property type="component" value="Unassembled WGS sequence"/>
</dbReference>
<dbReference type="Gene3D" id="1.10.260.40">
    <property type="entry name" value="lambda repressor-like DNA-binding domains"/>
    <property type="match status" value="1"/>
</dbReference>
<accession>A0ABS3M194</accession>
<dbReference type="SUPFAM" id="SSF47413">
    <property type="entry name" value="lambda repressor-like DNA-binding domains"/>
    <property type="match status" value="1"/>
</dbReference>